<dbReference type="Gene3D" id="3.40.50.1820">
    <property type="entry name" value="alpha/beta hydrolase"/>
    <property type="match status" value="1"/>
</dbReference>
<proteinExistence type="predicted"/>
<feature type="domain" description="Ig-like" evidence="2">
    <location>
        <begin position="1180"/>
        <end position="1274"/>
    </location>
</feature>
<dbReference type="Pfam" id="PF22939">
    <property type="entry name" value="WHD_GPIID"/>
    <property type="match status" value="1"/>
</dbReference>
<dbReference type="InterPro" id="IPR015943">
    <property type="entry name" value="WD40/YVTN_repeat-like_dom_sf"/>
</dbReference>
<dbReference type="SUPFAM" id="SSF52540">
    <property type="entry name" value="P-loop containing nucleoside triphosphate hydrolases"/>
    <property type="match status" value="1"/>
</dbReference>
<keyword evidence="4" id="KW-1185">Reference proteome</keyword>
<dbReference type="EMBL" id="JH725180">
    <property type="protein sequence ID" value="EJP62956.1"/>
    <property type="molecule type" value="Genomic_DNA"/>
</dbReference>
<dbReference type="Gene3D" id="3.40.50.300">
    <property type="entry name" value="P-loop containing nucleotide triphosphate hydrolases"/>
    <property type="match status" value="1"/>
</dbReference>
<dbReference type="PANTHER" id="PTHR10039">
    <property type="entry name" value="AMELOGENIN"/>
    <property type="match status" value="1"/>
</dbReference>
<dbReference type="Proteomes" id="UP000002762">
    <property type="component" value="Unassembled WGS sequence"/>
</dbReference>
<evidence type="ECO:0000313" key="3">
    <source>
        <dbReference type="EMBL" id="EJP62956.1"/>
    </source>
</evidence>
<dbReference type="InterPro" id="IPR027417">
    <property type="entry name" value="P-loop_NTPase"/>
</dbReference>
<dbReference type="GeneID" id="19891173"/>
<keyword evidence="1" id="KW-0677">Repeat</keyword>
<protein>
    <submittedName>
        <fullName evidence="3">NACHT and WD domain protein</fullName>
    </submittedName>
</protein>
<dbReference type="SUPFAM" id="SSF53474">
    <property type="entry name" value="alpha/beta-Hydrolases"/>
    <property type="match status" value="1"/>
</dbReference>
<dbReference type="PROSITE" id="PS50835">
    <property type="entry name" value="IG_LIKE"/>
    <property type="match status" value="1"/>
</dbReference>
<dbReference type="Pfam" id="PF24883">
    <property type="entry name" value="NPHP3_N"/>
    <property type="match status" value="1"/>
</dbReference>
<dbReference type="PANTHER" id="PTHR10039:SF16">
    <property type="entry name" value="GPI INOSITOL-DEACYLASE"/>
    <property type="match status" value="1"/>
</dbReference>
<evidence type="ECO:0000313" key="4">
    <source>
        <dbReference type="Proteomes" id="UP000002762"/>
    </source>
</evidence>
<dbReference type="InterPro" id="IPR007110">
    <property type="entry name" value="Ig-like_dom"/>
</dbReference>
<accession>J5JHL3</accession>
<name>J5JHL3_BEAB2</name>
<dbReference type="InterPro" id="IPR011047">
    <property type="entry name" value="Quinoprotein_ADH-like_sf"/>
</dbReference>
<dbReference type="SUPFAM" id="SSF50998">
    <property type="entry name" value="Quinoprotein alcohol dehydrogenase-like"/>
    <property type="match status" value="1"/>
</dbReference>
<dbReference type="HOGENOM" id="CLU_001384_1_0_1"/>
<gene>
    <name evidence="3" type="ORF">BBA_08161</name>
</gene>
<dbReference type="InParanoid" id="J5JHL3"/>
<reference evidence="3 4" key="1">
    <citation type="journal article" date="2012" name="Sci. Rep.">
        <title>Genomic perspectives on the evolution of fungal entomopathogenicity in Beauveria bassiana.</title>
        <authorList>
            <person name="Xiao G."/>
            <person name="Ying S.H."/>
            <person name="Zheng P."/>
            <person name="Wang Z.L."/>
            <person name="Zhang S."/>
            <person name="Xie X.Q."/>
            <person name="Shang Y."/>
            <person name="St Leger R.J."/>
            <person name="Zhao G.P."/>
            <person name="Wang C."/>
            <person name="Feng M.G."/>
        </authorList>
    </citation>
    <scope>NUCLEOTIDE SEQUENCE [LARGE SCALE GENOMIC DNA]</scope>
    <source>
        <strain evidence="3 4">ARSEF 2860</strain>
    </source>
</reference>
<organism evidence="3 4">
    <name type="scientific">Beauveria bassiana (strain ARSEF 2860)</name>
    <name type="common">White muscardine disease fungus</name>
    <name type="synonym">Tritirachium shiotae</name>
    <dbReference type="NCBI Taxonomy" id="655819"/>
    <lineage>
        <taxon>Eukaryota</taxon>
        <taxon>Fungi</taxon>
        <taxon>Dikarya</taxon>
        <taxon>Ascomycota</taxon>
        <taxon>Pezizomycotina</taxon>
        <taxon>Sordariomycetes</taxon>
        <taxon>Hypocreomycetidae</taxon>
        <taxon>Hypocreales</taxon>
        <taxon>Cordycipitaceae</taxon>
        <taxon>Beauveria</taxon>
    </lineage>
</organism>
<dbReference type="InterPro" id="IPR054471">
    <property type="entry name" value="GPIID_WHD"/>
</dbReference>
<dbReference type="SMART" id="SM00320">
    <property type="entry name" value="WD40"/>
    <property type="match status" value="4"/>
</dbReference>
<sequence length="1498" mass="167569">MRAPARSSRRITSLLHRFRSAEPAEPAEPASDDRLELSRFGISEVTHDVTEPEATIVFIHGLGGHPVKTWRYPSKQGDTFWPRDWLPHEPGMERIRIYMFGYAAEIQATASKLCTISDFAKSLLLDLLTAKLSDAPIIFVSHSMGGLVVKKAYMMAARDSTYTEVGKSISRGAMIFLGTPHRGSENAAKLHAILSATIGSKQFVEELKRESMSISAINEDFRHYAKDVCLWSLYENRPTSIGAGRSAVLVDRDTAVLGYDNEGSSRIEGDHRMICKFESRGAPGYKTIKNLLVHLIETRVQNIPKAIPAPDSAPLDDGHPPGYTVGSGARHASISRRPNLAAKQLSKILGQDDTSGENLLFFRDNRVVADSCQWIFEKSSFKWWADRNSTRPGRYLWLYGPPAAGKSVLVSAVIDKLHSKHLLTAFYFFRRNNVTGRTTRSFLLSLIAQMSMHSLEFYEKLMDIDAQQAKIHSMPTRVLWQKIFIDTLFEIKSSAESQWYWIIDALDEADAPSELISLIGKINSQTPINILITSRVDMDIKRSLQTSVPKQALHQQEIEPADTKDDMAAHARHELESLPFDPNEISQIVELLVAKSQGIFLWVRFAVEEIQATAHTLQGVYEALEAMPSEMANFFQQILDGMSAMREINKKIAKAILGSTVCAMRPLGTLELQAALHPTFGRLASLDYTIKQVCPHLIKVDKDSGIVQLIHETVREFLLQCQDSEFSVDSLQAHHHLTRICLGVWTEDTFASPISSSLRHPRSVAELNAIHPLLYYSATSWFDHLQNAAIDKPLELTICDFLRTSVLSWVEVAGLLGDLSLLTAGALGLETLMVQSPLISNANKRLVSGWAVDLVRIAPQYGRNIVSYPFSIHKLLPPFCPVKTQIGSQFGAAGDISIVGAGHKHWDDCLAHITVARDGGLWTAIVYDAETCQELRRFSHGERIVALHINSTGEYIVTGDLRSMKTWRTKTGEMVSELANPGRSRCLGAAFRPDSKCVVIFTSNDSIAIWDLRQNSATESRLERQSVHGKYRGWPWGVAFDKDTTKVSLAYKGWPIEVWHVDRVEIVESVPTRNPLGSCFNPSSNDIYVVDHDSTMIRYDIQAQTTTQIRLDVRVAVCNPSGTLLVTGDSSGVLKFFAADTMELLYKIDKYSDMVTGLCFSPDGTKLYDIRASDCNVWIPEVLLVSVREYSSLSGVESENSTLSRTGCTITGDSSSLVLEWSADGSTLVSIDSSQRFIVSRLKQISTTKWNCERQQDFYPGQSNNGAVRQLLLSPDSTRLLASFRGAHSFFDLNTGQETLQTAFDHPENLPFWLQHPHRSEQIICLDLQVARIFSWDTFETLTSTDGIVLDHDLAVEWADKKVKTLAHLTHDKRSIVIEWSTLERNPVTKCSTWSSLGFDTTAEIKLQESNNWHHLRLDSVVGVYRNQAVFLDQDLWVCSSPCGKKTGATRHFYMPMDWLNTSEERLAVMTRSGEFVYAQRGVIVVVRCGMRSNQGQV</sequence>
<dbReference type="Gene3D" id="2.130.10.10">
    <property type="entry name" value="YVTN repeat-like/Quinoprotein amine dehydrogenase"/>
    <property type="match status" value="2"/>
</dbReference>
<dbReference type="SUPFAM" id="SSF50960">
    <property type="entry name" value="TolB, C-terminal domain"/>
    <property type="match status" value="1"/>
</dbReference>
<dbReference type="OrthoDB" id="1658288at2759"/>
<evidence type="ECO:0000259" key="2">
    <source>
        <dbReference type="PROSITE" id="PS50835"/>
    </source>
</evidence>
<dbReference type="RefSeq" id="XP_008601480.1">
    <property type="nucleotide sequence ID" value="XM_008603258.1"/>
</dbReference>
<dbReference type="InterPro" id="IPR029058">
    <property type="entry name" value="AB_hydrolase_fold"/>
</dbReference>
<dbReference type="InterPro" id="IPR056884">
    <property type="entry name" value="NPHP3-like_N"/>
</dbReference>
<dbReference type="InterPro" id="IPR001680">
    <property type="entry name" value="WD40_rpt"/>
</dbReference>
<evidence type="ECO:0000256" key="1">
    <source>
        <dbReference type="ARBA" id="ARBA00022737"/>
    </source>
</evidence>